<reference evidence="1" key="1">
    <citation type="submission" date="2020-02" db="EMBL/GenBank/DDBJ databases">
        <authorList>
            <person name="Meier V. D."/>
        </authorList>
    </citation>
    <scope>NUCLEOTIDE SEQUENCE</scope>
    <source>
        <strain evidence="1">AVDCRST_MAG89</strain>
    </source>
</reference>
<dbReference type="EMBL" id="CADCTV010000332">
    <property type="protein sequence ID" value="CAA9318862.1"/>
    <property type="molecule type" value="Genomic_DNA"/>
</dbReference>
<evidence type="ECO:0000313" key="1">
    <source>
        <dbReference type="EMBL" id="CAA9318862.1"/>
    </source>
</evidence>
<sequence length="66" mass="7555">MSMEPTPPLSLEGWLEIIEEIENPPPMTQERRATFERMRARRALLDDMEFPDDEAVGSTAVTSKHP</sequence>
<proteinExistence type="predicted"/>
<gene>
    <name evidence="1" type="ORF">AVDCRST_MAG89-1548</name>
</gene>
<name>A0A6J4L1G4_9BACT</name>
<accession>A0A6J4L1G4</accession>
<organism evidence="1">
    <name type="scientific">uncultured Gemmatimonadota bacterium</name>
    <dbReference type="NCBI Taxonomy" id="203437"/>
    <lineage>
        <taxon>Bacteria</taxon>
        <taxon>Pseudomonadati</taxon>
        <taxon>Gemmatimonadota</taxon>
        <taxon>environmental samples</taxon>
    </lineage>
</organism>
<protein>
    <submittedName>
        <fullName evidence="1">Uncharacterized protein</fullName>
    </submittedName>
</protein>
<dbReference type="AlphaFoldDB" id="A0A6J4L1G4"/>